<dbReference type="AlphaFoldDB" id="A0AAE0IB83"/>
<evidence type="ECO:0000256" key="3">
    <source>
        <dbReference type="ARBA" id="ARBA00022989"/>
    </source>
</evidence>
<dbReference type="Proteomes" id="UP001283341">
    <property type="component" value="Unassembled WGS sequence"/>
</dbReference>
<accession>A0AAE0IB83</accession>
<gene>
    <name evidence="10" type="ORF">B0H66DRAFT_552763</name>
</gene>
<comment type="similarity">
    <text evidence="7">Belongs to the ustYa family.</text>
</comment>
<name>A0AAE0IB83_9PEZI</name>
<dbReference type="PANTHER" id="PTHR33365">
    <property type="entry name" value="YALI0B05434P"/>
    <property type="match status" value="1"/>
</dbReference>
<evidence type="ECO:0000256" key="2">
    <source>
        <dbReference type="ARBA" id="ARBA00022692"/>
    </source>
</evidence>
<evidence type="ECO:0000256" key="4">
    <source>
        <dbReference type="ARBA" id="ARBA00023026"/>
    </source>
</evidence>
<proteinExistence type="inferred from homology"/>
<keyword evidence="5 9" id="KW-0472">Membrane</keyword>
<keyword evidence="6" id="KW-0325">Glycoprotein</keyword>
<evidence type="ECO:0008006" key="12">
    <source>
        <dbReference type="Google" id="ProtNLM"/>
    </source>
</evidence>
<reference evidence="10" key="2">
    <citation type="submission" date="2023-06" db="EMBL/GenBank/DDBJ databases">
        <authorList>
            <consortium name="Lawrence Berkeley National Laboratory"/>
            <person name="Haridas S."/>
            <person name="Hensen N."/>
            <person name="Bonometti L."/>
            <person name="Westerberg I."/>
            <person name="Brannstrom I.O."/>
            <person name="Guillou S."/>
            <person name="Cros-Aarteil S."/>
            <person name="Calhoun S."/>
            <person name="Kuo A."/>
            <person name="Mondo S."/>
            <person name="Pangilinan J."/>
            <person name="Riley R."/>
            <person name="Labutti K."/>
            <person name="Andreopoulos B."/>
            <person name="Lipzen A."/>
            <person name="Chen C."/>
            <person name="Yanf M."/>
            <person name="Daum C."/>
            <person name="Ng V."/>
            <person name="Clum A."/>
            <person name="Steindorff A."/>
            <person name="Ohm R."/>
            <person name="Martin F."/>
            <person name="Silar P."/>
            <person name="Natvig D."/>
            <person name="Lalanne C."/>
            <person name="Gautier V."/>
            <person name="Ament-Velasquez S.L."/>
            <person name="Kruys A."/>
            <person name="Hutchinson M.I."/>
            <person name="Powell A.J."/>
            <person name="Barry K."/>
            <person name="Miller A.N."/>
            <person name="Grigoriev I.V."/>
            <person name="Debuchy R."/>
            <person name="Gladieux P."/>
            <person name="Thoren M.H."/>
            <person name="Johannesson H."/>
        </authorList>
    </citation>
    <scope>NUCLEOTIDE SEQUENCE</scope>
    <source>
        <strain evidence="10">CBS 118394</strain>
    </source>
</reference>
<keyword evidence="11" id="KW-1185">Reference proteome</keyword>
<sequence length="319" mass="36358">MSFKKSVVYSPLSTREDGSSSRSDEDRRLLREDSTAKWQSRRLNLPSCLILANIALFITSTILFLISASLFYKSGGFRPGRNGLLKASSHPSPILDLVDIPLITKRMNGSLLEPSASSDRIIYRQPPSPEVDAAWDRIQTREPIPITREDVIKLGKDPSDAAKFPTSFGDEAYVGKIDVFHQIHCLNTLRMNLRNNFAYYYGDEFPGDKPTDAWHDVHVAHCLNILLENLMCAANVDVYTSFWMDAQLQPFPDFNIDHRCRDFDAILAWQEEHAVPLEEFAKIRRPADAKVHIMSHEFKEVMHWYDERPDDGMQGGETA</sequence>
<evidence type="ECO:0000256" key="5">
    <source>
        <dbReference type="ARBA" id="ARBA00023136"/>
    </source>
</evidence>
<feature type="region of interest" description="Disordered" evidence="8">
    <location>
        <begin position="1"/>
        <end position="28"/>
    </location>
</feature>
<dbReference type="InterPro" id="IPR021765">
    <property type="entry name" value="UstYa-like"/>
</dbReference>
<evidence type="ECO:0000313" key="10">
    <source>
        <dbReference type="EMBL" id="KAK3321836.1"/>
    </source>
</evidence>
<evidence type="ECO:0000256" key="9">
    <source>
        <dbReference type="SAM" id="Phobius"/>
    </source>
</evidence>
<evidence type="ECO:0000256" key="7">
    <source>
        <dbReference type="ARBA" id="ARBA00035112"/>
    </source>
</evidence>
<feature type="compositionally biased region" description="Basic and acidic residues" evidence="8">
    <location>
        <begin position="14"/>
        <end position="28"/>
    </location>
</feature>
<evidence type="ECO:0000256" key="1">
    <source>
        <dbReference type="ARBA" id="ARBA00004167"/>
    </source>
</evidence>
<reference evidence="10" key="1">
    <citation type="journal article" date="2023" name="Mol. Phylogenet. Evol.">
        <title>Genome-scale phylogeny and comparative genomics of the fungal order Sordariales.</title>
        <authorList>
            <person name="Hensen N."/>
            <person name="Bonometti L."/>
            <person name="Westerberg I."/>
            <person name="Brannstrom I.O."/>
            <person name="Guillou S."/>
            <person name="Cros-Aarteil S."/>
            <person name="Calhoun S."/>
            <person name="Haridas S."/>
            <person name="Kuo A."/>
            <person name="Mondo S."/>
            <person name="Pangilinan J."/>
            <person name="Riley R."/>
            <person name="LaButti K."/>
            <person name="Andreopoulos B."/>
            <person name="Lipzen A."/>
            <person name="Chen C."/>
            <person name="Yan M."/>
            <person name="Daum C."/>
            <person name="Ng V."/>
            <person name="Clum A."/>
            <person name="Steindorff A."/>
            <person name="Ohm R.A."/>
            <person name="Martin F."/>
            <person name="Silar P."/>
            <person name="Natvig D.O."/>
            <person name="Lalanne C."/>
            <person name="Gautier V."/>
            <person name="Ament-Velasquez S.L."/>
            <person name="Kruys A."/>
            <person name="Hutchinson M.I."/>
            <person name="Powell A.J."/>
            <person name="Barry K."/>
            <person name="Miller A.N."/>
            <person name="Grigoriev I.V."/>
            <person name="Debuchy R."/>
            <person name="Gladieux P."/>
            <person name="Hiltunen Thoren M."/>
            <person name="Johannesson H."/>
        </authorList>
    </citation>
    <scope>NUCLEOTIDE SEQUENCE</scope>
    <source>
        <strain evidence="10">CBS 118394</strain>
    </source>
</reference>
<keyword evidence="4" id="KW-0843">Virulence</keyword>
<comment type="caution">
    <text evidence="10">The sequence shown here is derived from an EMBL/GenBank/DDBJ whole genome shotgun (WGS) entry which is preliminary data.</text>
</comment>
<comment type="subcellular location">
    <subcellularLocation>
        <location evidence="1">Membrane</location>
        <topology evidence="1">Single-pass membrane protein</topology>
    </subcellularLocation>
</comment>
<keyword evidence="3 9" id="KW-1133">Transmembrane helix</keyword>
<evidence type="ECO:0000313" key="11">
    <source>
        <dbReference type="Proteomes" id="UP001283341"/>
    </source>
</evidence>
<feature type="transmembrane region" description="Helical" evidence="9">
    <location>
        <begin position="50"/>
        <end position="72"/>
    </location>
</feature>
<evidence type="ECO:0000256" key="8">
    <source>
        <dbReference type="SAM" id="MobiDB-lite"/>
    </source>
</evidence>
<dbReference type="GO" id="GO:0016020">
    <property type="term" value="C:membrane"/>
    <property type="evidence" value="ECO:0007669"/>
    <property type="project" value="UniProtKB-SubCell"/>
</dbReference>
<dbReference type="GO" id="GO:0043386">
    <property type="term" value="P:mycotoxin biosynthetic process"/>
    <property type="evidence" value="ECO:0007669"/>
    <property type="project" value="InterPro"/>
</dbReference>
<organism evidence="10 11">
    <name type="scientific">Apodospora peruviana</name>
    <dbReference type="NCBI Taxonomy" id="516989"/>
    <lineage>
        <taxon>Eukaryota</taxon>
        <taxon>Fungi</taxon>
        <taxon>Dikarya</taxon>
        <taxon>Ascomycota</taxon>
        <taxon>Pezizomycotina</taxon>
        <taxon>Sordariomycetes</taxon>
        <taxon>Sordariomycetidae</taxon>
        <taxon>Sordariales</taxon>
        <taxon>Lasiosphaeriaceae</taxon>
        <taxon>Apodospora</taxon>
    </lineage>
</organism>
<keyword evidence="2 9" id="KW-0812">Transmembrane</keyword>
<dbReference type="EMBL" id="JAUEDM010000003">
    <property type="protein sequence ID" value="KAK3321836.1"/>
    <property type="molecule type" value="Genomic_DNA"/>
</dbReference>
<protein>
    <recommendedName>
        <fullName evidence="12">Tat pathway signal sequence</fullName>
    </recommendedName>
</protein>
<evidence type="ECO:0000256" key="6">
    <source>
        <dbReference type="ARBA" id="ARBA00023180"/>
    </source>
</evidence>
<dbReference type="PANTHER" id="PTHR33365:SF14">
    <property type="entry name" value="TAT PATHWAY SIGNAL SEQUENCE"/>
    <property type="match status" value="1"/>
</dbReference>
<dbReference type="Pfam" id="PF11807">
    <property type="entry name" value="UstYa"/>
    <property type="match status" value="1"/>
</dbReference>